<name>A0A917K4Y0_9BACL</name>
<dbReference type="CDD" id="cd02440">
    <property type="entry name" value="AdoMet_MTases"/>
    <property type="match status" value="1"/>
</dbReference>
<gene>
    <name evidence="4" type="ORF">GCM10010885_07950</name>
</gene>
<evidence type="ECO:0000259" key="3">
    <source>
        <dbReference type="Pfam" id="PF05175"/>
    </source>
</evidence>
<keyword evidence="1" id="KW-0489">Methyltransferase</keyword>
<dbReference type="Gene3D" id="3.40.50.150">
    <property type="entry name" value="Vaccinia Virus protein VP39"/>
    <property type="match status" value="1"/>
</dbReference>
<dbReference type="EMBL" id="BMOY01000008">
    <property type="protein sequence ID" value="GGJ01192.1"/>
    <property type="molecule type" value="Genomic_DNA"/>
</dbReference>
<evidence type="ECO:0000256" key="1">
    <source>
        <dbReference type="ARBA" id="ARBA00022603"/>
    </source>
</evidence>
<dbReference type="PANTHER" id="PTHR47816">
    <property type="entry name" value="RIBOSOMAL RNA SMALL SUBUNIT METHYLTRANSFERASE C"/>
    <property type="match status" value="1"/>
</dbReference>
<evidence type="ECO:0000256" key="2">
    <source>
        <dbReference type="ARBA" id="ARBA00022679"/>
    </source>
</evidence>
<dbReference type="SUPFAM" id="SSF53335">
    <property type="entry name" value="S-adenosyl-L-methionine-dependent methyltransferases"/>
    <property type="match status" value="1"/>
</dbReference>
<dbReference type="PANTHER" id="PTHR47816:SF4">
    <property type="entry name" value="RIBOSOMAL RNA SMALL SUBUNIT METHYLTRANSFERASE C"/>
    <property type="match status" value="1"/>
</dbReference>
<dbReference type="AlphaFoldDB" id="A0A917K4Y0"/>
<reference evidence="4" key="1">
    <citation type="journal article" date="2014" name="Int. J. Syst. Evol. Microbiol.">
        <title>Complete genome sequence of Corynebacterium casei LMG S-19264T (=DSM 44701T), isolated from a smear-ripened cheese.</title>
        <authorList>
            <consortium name="US DOE Joint Genome Institute (JGI-PGF)"/>
            <person name="Walter F."/>
            <person name="Albersmeier A."/>
            <person name="Kalinowski J."/>
            <person name="Ruckert C."/>
        </authorList>
    </citation>
    <scope>NUCLEOTIDE SEQUENCE</scope>
    <source>
        <strain evidence="4">JCM 18487</strain>
    </source>
</reference>
<reference evidence="4" key="2">
    <citation type="submission" date="2020-09" db="EMBL/GenBank/DDBJ databases">
        <authorList>
            <person name="Sun Q."/>
            <person name="Ohkuma M."/>
        </authorList>
    </citation>
    <scope>NUCLEOTIDE SEQUENCE</scope>
    <source>
        <strain evidence="4">JCM 18487</strain>
    </source>
</reference>
<feature type="domain" description="Methyltransferase small" evidence="3">
    <location>
        <begin position="4"/>
        <end position="120"/>
    </location>
</feature>
<keyword evidence="5" id="KW-1185">Reference proteome</keyword>
<sequence length="128" mass="13925">MLGTVYPRTRWVLLDVNERAVALARENVQCLGGRAEVFVSDGFAAVPDLAADAILLNPPVRAGKAVVWRLFTESRHHLVPGGALWVVIQKKQGAPSAKAYLEQQFASVETVARDAGYHVFRCIRANGG</sequence>
<dbReference type="InterPro" id="IPR007848">
    <property type="entry name" value="Small_mtfrase_dom"/>
</dbReference>
<evidence type="ECO:0000313" key="4">
    <source>
        <dbReference type="EMBL" id="GGJ01192.1"/>
    </source>
</evidence>
<dbReference type="InterPro" id="IPR029063">
    <property type="entry name" value="SAM-dependent_MTases_sf"/>
</dbReference>
<accession>A0A917K4Y0</accession>
<organism evidence="4 5">
    <name type="scientific">Alicyclobacillus cellulosilyticus</name>
    <dbReference type="NCBI Taxonomy" id="1003997"/>
    <lineage>
        <taxon>Bacteria</taxon>
        <taxon>Bacillati</taxon>
        <taxon>Bacillota</taxon>
        <taxon>Bacilli</taxon>
        <taxon>Bacillales</taxon>
        <taxon>Alicyclobacillaceae</taxon>
        <taxon>Alicyclobacillus</taxon>
    </lineage>
</organism>
<dbReference type="InterPro" id="IPR046977">
    <property type="entry name" value="RsmC/RlmG"/>
</dbReference>
<protein>
    <recommendedName>
        <fullName evidence="3">Methyltransferase small domain-containing protein</fullName>
    </recommendedName>
</protein>
<proteinExistence type="predicted"/>
<evidence type="ECO:0000313" key="5">
    <source>
        <dbReference type="Proteomes" id="UP000637695"/>
    </source>
</evidence>
<dbReference type="GO" id="GO:0032259">
    <property type="term" value="P:methylation"/>
    <property type="evidence" value="ECO:0007669"/>
    <property type="project" value="UniProtKB-KW"/>
</dbReference>
<comment type="caution">
    <text evidence="4">The sequence shown here is derived from an EMBL/GenBank/DDBJ whole genome shotgun (WGS) entry which is preliminary data.</text>
</comment>
<dbReference type="Proteomes" id="UP000637695">
    <property type="component" value="Unassembled WGS sequence"/>
</dbReference>
<keyword evidence="2" id="KW-0808">Transferase</keyword>
<dbReference type="GO" id="GO:0008757">
    <property type="term" value="F:S-adenosylmethionine-dependent methyltransferase activity"/>
    <property type="evidence" value="ECO:0007669"/>
    <property type="project" value="InterPro"/>
</dbReference>
<dbReference type="Pfam" id="PF05175">
    <property type="entry name" value="MTS"/>
    <property type="match status" value="1"/>
</dbReference>